<evidence type="ECO:0000313" key="2">
    <source>
        <dbReference type="EMBL" id="MCI49225.1"/>
    </source>
</evidence>
<accession>A0A392SMK3</accession>
<evidence type="ECO:0000313" key="3">
    <source>
        <dbReference type="Proteomes" id="UP000265520"/>
    </source>
</evidence>
<feature type="compositionally biased region" description="Basic and acidic residues" evidence="1">
    <location>
        <begin position="13"/>
        <end position="26"/>
    </location>
</feature>
<feature type="compositionally biased region" description="Acidic residues" evidence="1">
    <location>
        <begin position="1"/>
        <end position="11"/>
    </location>
</feature>
<name>A0A392SMK3_9FABA</name>
<feature type="non-terminal residue" evidence="2">
    <location>
        <position position="1"/>
    </location>
</feature>
<proteinExistence type="predicted"/>
<reference evidence="2 3" key="1">
    <citation type="journal article" date="2018" name="Front. Plant Sci.">
        <title>Red Clover (Trifolium pratense) and Zigzag Clover (T. medium) - A Picture of Genomic Similarities and Differences.</title>
        <authorList>
            <person name="Dluhosova J."/>
            <person name="Istvanek J."/>
            <person name="Nedelnik J."/>
            <person name="Repkova J."/>
        </authorList>
    </citation>
    <scope>NUCLEOTIDE SEQUENCE [LARGE SCALE GENOMIC DNA]</scope>
    <source>
        <strain evidence="3">cv. 10/8</strain>
        <tissue evidence="2">Leaf</tissue>
    </source>
</reference>
<comment type="caution">
    <text evidence="2">The sequence shown here is derived from an EMBL/GenBank/DDBJ whole genome shotgun (WGS) entry which is preliminary data.</text>
</comment>
<keyword evidence="3" id="KW-1185">Reference proteome</keyword>
<dbReference type="EMBL" id="LXQA010398032">
    <property type="protein sequence ID" value="MCI49225.1"/>
    <property type="molecule type" value="Genomic_DNA"/>
</dbReference>
<protein>
    <submittedName>
        <fullName evidence="2">Uncharacterized protein</fullName>
    </submittedName>
</protein>
<evidence type="ECO:0000256" key="1">
    <source>
        <dbReference type="SAM" id="MobiDB-lite"/>
    </source>
</evidence>
<feature type="region of interest" description="Disordered" evidence="1">
    <location>
        <begin position="1"/>
        <end position="38"/>
    </location>
</feature>
<dbReference type="AlphaFoldDB" id="A0A392SMK3"/>
<organism evidence="2 3">
    <name type="scientific">Trifolium medium</name>
    <dbReference type="NCBI Taxonomy" id="97028"/>
    <lineage>
        <taxon>Eukaryota</taxon>
        <taxon>Viridiplantae</taxon>
        <taxon>Streptophyta</taxon>
        <taxon>Embryophyta</taxon>
        <taxon>Tracheophyta</taxon>
        <taxon>Spermatophyta</taxon>
        <taxon>Magnoliopsida</taxon>
        <taxon>eudicotyledons</taxon>
        <taxon>Gunneridae</taxon>
        <taxon>Pentapetalae</taxon>
        <taxon>rosids</taxon>
        <taxon>fabids</taxon>
        <taxon>Fabales</taxon>
        <taxon>Fabaceae</taxon>
        <taxon>Papilionoideae</taxon>
        <taxon>50 kb inversion clade</taxon>
        <taxon>NPAAA clade</taxon>
        <taxon>Hologalegina</taxon>
        <taxon>IRL clade</taxon>
        <taxon>Trifolieae</taxon>
        <taxon>Trifolium</taxon>
    </lineage>
</organism>
<dbReference type="Proteomes" id="UP000265520">
    <property type="component" value="Unassembled WGS sequence"/>
</dbReference>
<sequence>LEDMEEEEIQGDDVVRDMKEEKKEQKGVAAPVPIRRST</sequence>